<dbReference type="InterPro" id="IPR017972">
    <property type="entry name" value="Cyt_P450_CS"/>
</dbReference>
<dbReference type="PRINTS" id="PR00385">
    <property type="entry name" value="P450"/>
</dbReference>
<keyword evidence="5 10" id="KW-0479">Metal-binding</keyword>
<feature type="chain" id="PRO_5039925875" evidence="12">
    <location>
        <begin position="19"/>
        <end position="494"/>
    </location>
</feature>
<dbReference type="PROSITE" id="PS00086">
    <property type="entry name" value="CYTOCHROME_P450"/>
    <property type="match status" value="1"/>
</dbReference>
<keyword evidence="8 11" id="KW-0503">Monooxygenase</keyword>
<evidence type="ECO:0000256" key="9">
    <source>
        <dbReference type="ARBA" id="ARBA00023136"/>
    </source>
</evidence>
<sequence>MLKVLFVLILRIPRLILCYLKQICSLKRYPPGPFPLPVIGSMWRRLGIDISETTFRKLAKQYGNIYSLWGGGYHCIVLCGYQAVRGGLIDHSEAFVDRPVTTYLLDTTQGKGILFSNGHTWKQQRRFSVVTMRKLGFGKKGMESQIQEEAQQLVEFFADTKGQPCDPLLPITKSVANVVCAATFGHQFSIEDKDFLDLMEAFSVVSKFGSTVYYLLYEGFPYIMKHLPGPHQAALSAVEMMILFVKKEIKQHKENQNLHEPEDFIDFYLFQMEKSKNDPNSTYDEDNLAQCTFDFFVAGTETTLTYLQWALLLMATHLDIQDKVYKEMENVLGSSHSIRYEDWRKLPYTNAVIHEIMRNKYSLLFGLPRQCVQDIYLNGFLIPKGAVILPDLRSVLLDPEHWETPEEFNPNHFLDKEGNFVLKEAFLPFGAGARSCLGELLAKIEIFNMFTSLLRQFRFEPPEGVEKLSEESIIGVAVAPSPYKICALPRIRTP</sequence>
<comment type="subcellular location">
    <subcellularLocation>
        <location evidence="2">Membrane</location>
    </subcellularLocation>
</comment>
<dbReference type="GO" id="GO:0016020">
    <property type="term" value="C:membrane"/>
    <property type="evidence" value="ECO:0007669"/>
    <property type="project" value="UniProtKB-SubCell"/>
</dbReference>
<accession>A0A9F2RD71</accession>
<keyword evidence="4 10" id="KW-0349">Heme</keyword>
<dbReference type="KEGG" id="pbi:103060490"/>
<evidence type="ECO:0000313" key="14">
    <source>
        <dbReference type="RefSeq" id="XP_007442567.1"/>
    </source>
</evidence>
<dbReference type="GeneID" id="103060490"/>
<dbReference type="PANTHER" id="PTHR24300:SF134">
    <property type="entry name" value="CYTOCHROME P450, FAMILY 2, SUBFAMILY AB, POLYPEPTIDE 2-RELATED"/>
    <property type="match status" value="1"/>
</dbReference>
<dbReference type="Pfam" id="PF00067">
    <property type="entry name" value="p450"/>
    <property type="match status" value="1"/>
</dbReference>
<dbReference type="InterPro" id="IPR001128">
    <property type="entry name" value="Cyt_P450"/>
</dbReference>
<comment type="cofactor">
    <cofactor evidence="1 10">
        <name>heme</name>
        <dbReference type="ChEBI" id="CHEBI:30413"/>
    </cofactor>
</comment>
<evidence type="ECO:0000256" key="7">
    <source>
        <dbReference type="ARBA" id="ARBA00023004"/>
    </source>
</evidence>
<comment type="similarity">
    <text evidence="3 11">Belongs to the cytochrome P450 family.</text>
</comment>
<evidence type="ECO:0000256" key="8">
    <source>
        <dbReference type="ARBA" id="ARBA00023033"/>
    </source>
</evidence>
<dbReference type="OMA" id="SHTICYE"/>
<proteinExistence type="inferred from homology"/>
<keyword evidence="9" id="KW-0472">Membrane</keyword>
<reference evidence="14" key="1">
    <citation type="submission" date="2025-08" db="UniProtKB">
        <authorList>
            <consortium name="RefSeq"/>
        </authorList>
    </citation>
    <scope>IDENTIFICATION</scope>
    <source>
        <tissue evidence="14">Liver</tissue>
    </source>
</reference>
<dbReference type="GO" id="GO:0020037">
    <property type="term" value="F:heme binding"/>
    <property type="evidence" value="ECO:0007669"/>
    <property type="project" value="InterPro"/>
</dbReference>
<evidence type="ECO:0000256" key="12">
    <source>
        <dbReference type="SAM" id="SignalP"/>
    </source>
</evidence>
<dbReference type="GO" id="GO:0006805">
    <property type="term" value="P:xenobiotic metabolic process"/>
    <property type="evidence" value="ECO:0007669"/>
    <property type="project" value="TreeGrafter"/>
</dbReference>
<dbReference type="AlphaFoldDB" id="A0A9F2RD71"/>
<keyword evidence="12" id="KW-0732">Signal</keyword>
<dbReference type="GO" id="GO:0006082">
    <property type="term" value="P:organic acid metabolic process"/>
    <property type="evidence" value="ECO:0007669"/>
    <property type="project" value="TreeGrafter"/>
</dbReference>
<dbReference type="Proteomes" id="UP000695026">
    <property type="component" value="Unplaced"/>
</dbReference>
<dbReference type="GO" id="GO:0016712">
    <property type="term" value="F:oxidoreductase activity, acting on paired donors, with incorporation or reduction of molecular oxygen, reduced flavin or flavoprotein as one donor, and incorporation of one atom of oxygen"/>
    <property type="evidence" value="ECO:0007669"/>
    <property type="project" value="TreeGrafter"/>
</dbReference>
<name>A0A9F2RD71_PYTBI</name>
<evidence type="ECO:0000256" key="3">
    <source>
        <dbReference type="ARBA" id="ARBA00010617"/>
    </source>
</evidence>
<keyword evidence="6 11" id="KW-0560">Oxidoreductase</keyword>
<evidence type="ECO:0000256" key="11">
    <source>
        <dbReference type="RuleBase" id="RU000461"/>
    </source>
</evidence>
<dbReference type="InterPro" id="IPR002401">
    <property type="entry name" value="Cyt_P450_E_grp-I"/>
</dbReference>
<dbReference type="SUPFAM" id="SSF48264">
    <property type="entry name" value="Cytochrome P450"/>
    <property type="match status" value="1"/>
</dbReference>
<organism evidence="13 14">
    <name type="scientific">Python bivittatus</name>
    <name type="common">Burmese python</name>
    <name type="synonym">Python molurus bivittatus</name>
    <dbReference type="NCBI Taxonomy" id="176946"/>
    <lineage>
        <taxon>Eukaryota</taxon>
        <taxon>Metazoa</taxon>
        <taxon>Chordata</taxon>
        <taxon>Craniata</taxon>
        <taxon>Vertebrata</taxon>
        <taxon>Euteleostomi</taxon>
        <taxon>Lepidosauria</taxon>
        <taxon>Squamata</taxon>
        <taxon>Bifurcata</taxon>
        <taxon>Unidentata</taxon>
        <taxon>Episquamata</taxon>
        <taxon>Toxicofera</taxon>
        <taxon>Serpentes</taxon>
        <taxon>Henophidia</taxon>
        <taxon>Pythonidae</taxon>
        <taxon>Python</taxon>
    </lineage>
</organism>
<feature type="signal peptide" evidence="12">
    <location>
        <begin position="1"/>
        <end position="18"/>
    </location>
</feature>
<evidence type="ECO:0000256" key="10">
    <source>
        <dbReference type="PIRSR" id="PIRSR602401-1"/>
    </source>
</evidence>
<dbReference type="InterPro" id="IPR036396">
    <property type="entry name" value="Cyt_P450_sf"/>
</dbReference>
<dbReference type="RefSeq" id="XP_007442567.1">
    <property type="nucleotide sequence ID" value="XM_007442505.2"/>
</dbReference>
<feature type="binding site" description="axial binding residue" evidence="10">
    <location>
        <position position="436"/>
    </location>
    <ligand>
        <name>heme</name>
        <dbReference type="ChEBI" id="CHEBI:30413"/>
    </ligand>
    <ligandPart>
        <name>Fe</name>
        <dbReference type="ChEBI" id="CHEBI:18248"/>
    </ligandPart>
</feature>
<dbReference type="PANTHER" id="PTHR24300">
    <property type="entry name" value="CYTOCHROME P450 508A4-RELATED"/>
    <property type="match status" value="1"/>
</dbReference>
<protein>
    <submittedName>
        <fullName evidence="14">Cytochrome P450 2J2-like</fullName>
    </submittedName>
</protein>
<dbReference type="FunFam" id="1.10.630.10:FF:000004">
    <property type="entry name" value="cytochrome P450 2D15 isoform X1"/>
    <property type="match status" value="1"/>
</dbReference>
<dbReference type="GO" id="GO:0005737">
    <property type="term" value="C:cytoplasm"/>
    <property type="evidence" value="ECO:0007669"/>
    <property type="project" value="TreeGrafter"/>
</dbReference>
<dbReference type="Gene3D" id="1.10.630.10">
    <property type="entry name" value="Cytochrome P450"/>
    <property type="match status" value="1"/>
</dbReference>
<evidence type="ECO:0000256" key="2">
    <source>
        <dbReference type="ARBA" id="ARBA00004370"/>
    </source>
</evidence>
<evidence type="ECO:0000256" key="4">
    <source>
        <dbReference type="ARBA" id="ARBA00022617"/>
    </source>
</evidence>
<evidence type="ECO:0000256" key="5">
    <source>
        <dbReference type="ARBA" id="ARBA00022723"/>
    </source>
</evidence>
<evidence type="ECO:0000256" key="6">
    <source>
        <dbReference type="ARBA" id="ARBA00023002"/>
    </source>
</evidence>
<evidence type="ECO:0000313" key="13">
    <source>
        <dbReference type="Proteomes" id="UP000695026"/>
    </source>
</evidence>
<dbReference type="OrthoDB" id="2789670at2759"/>
<dbReference type="PRINTS" id="PR00463">
    <property type="entry name" value="EP450I"/>
</dbReference>
<evidence type="ECO:0000256" key="1">
    <source>
        <dbReference type="ARBA" id="ARBA00001971"/>
    </source>
</evidence>
<gene>
    <name evidence="14" type="primary">LOC103060490</name>
</gene>
<dbReference type="GO" id="GO:0005506">
    <property type="term" value="F:iron ion binding"/>
    <property type="evidence" value="ECO:0007669"/>
    <property type="project" value="InterPro"/>
</dbReference>
<keyword evidence="7 10" id="KW-0408">Iron</keyword>
<dbReference type="InterPro" id="IPR050182">
    <property type="entry name" value="Cytochrome_P450_fam2"/>
</dbReference>
<keyword evidence="13" id="KW-1185">Reference proteome</keyword>